<feature type="transmembrane region" description="Helical" evidence="8">
    <location>
        <begin position="267"/>
        <end position="284"/>
    </location>
</feature>
<keyword evidence="10" id="KW-1185">Reference proteome</keyword>
<dbReference type="SUPFAM" id="SSF103473">
    <property type="entry name" value="MFS general substrate transporter"/>
    <property type="match status" value="1"/>
</dbReference>
<comment type="subcellular location">
    <subcellularLocation>
        <location evidence="1">Membrane</location>
        <topology evidence="1">Multi-pass membrane protein</topology>
    </subcellularLocation>
</comment>
<dbReference type="PANTHER" id="PTHR43791">
    <property type="entry name" value="PERMEASE-RELATED"/>
    <property type="match status" value="1"/>
</dbReference>
<dbReference type="Gene3D" id="1.20.1250.20">
    <property type="entry name" value="MFS general substrate transporter like domains"/>
    <property type="match status" value="1"/>
</dbReference>
<feature type="transmembrane region" description="Helical" evidence="8">
    <location>
        <begin position="125"/>
        <end position="148"/>
    </location>
</feature>
<organism evidence="9 10">
    <name type="scientific">Aspergillus awamori</name>
    <name type="common">Black koji mold</name>
    <dbReference type="NCBI Taxonomy" id="105351"/>
    <lineage>
        <taxon>Eukaryota</taxon>
        <taxon>Fungi</taxon>
        <taxon>Dikarya</taxon>
        <taxon>Ascomycota</taxon>
        <taxon>Pezizomycotina</taxon>
        <taxon>Eurotiomycetes</taxon>
        <taxon>Eurotiomycetidae</taxon>
        <taxon>Eurotiales</taxon>
        <taxon>Aspergillaceae</taxon>
        <taxon>Aspergillus</taxon>
    </lineage>
</organism>
<keyword evidence="6 8" id="KW-0472">Membrane</keyword>
<accession>A0A401L9S8</accession>
<feature type="transmembrane region" description="Helical" evidence="8">
    <location>
        <begin position="321"/>
        <end position="343"/>
    </location>
</feature>
<feature type="compositionally biased region" description="Polar residues" evidence="7">
    <location>
        <begin position="1082"/>
        <end position="1093"/>
    </location>
</feature>
<dbReference type="EMBL" id="BDHI01000029">
    <property type="protein sequence ID" value="GCB28254.1"/>
    <property type="molecule type" value="Genomic_DNA"/>
</dbReference>
<dbReference type="Pfam" id="PF07690">
    <property type="entry name" value="MFS_1"/>
    <property type="match status" value="1"/>
</dbReference>
<gene>
    <name evidence="9" type="ORF">AAWM_11139</name>
</gene>
<dbReference type="CDD" id="cd12148">
    <property type="entry name" value="fungal_TF_MHR"/>
    <property type="match status" value="1"/>
</dbReference>
<evidence type="ECO:0000256" key="1">
    <source>
        <dbReference type="ARBA" id="ARBA00004141"/>
    </source>
</evidence>
<comment type="caution">
    <text evidence="9">The sequence shown here is derived from an EMBL/GenBank/DDBJ whole genome shotgun (WGS) entry which is preliminary data.</text>
</comment>
<evidence type="ECO:0000256" key="3">
    <source>
        <dbReference type="ARBA" id="ARBA00022448"/>
    </source>
</evidence>
<dbReference type="Proteomes" id="UP000286921">
    <property type="component" value="Unassembled WGS sequence"/>
</dbReference>
<keyword evidence="4 8" id="KW-0812">Transmembrane</keyword>
<keyword evidence="5 8" id="KW-1133">Transmembrane helix</keyword>
<feature type="transmembrane region" description="Helical" evidence="8">
    <location>
        <begin position="65"/>
        <end position="86"/>
    </location>
</feature>
<feature type="transmembrane region" description="Helical" evidence="8">
    <location>
        <begin position="355"/>
        <end position="376"/>
    </location>
</feature>
<keyword evidence="3" id="KW-0813">Transport</keyword>
<evidence type="ECO:0000313" key="9">
    <source>
        <dbReference type="EMBL" id="GCB28254.1"/>
    </source>
</evidence>
<reference evidence="9 10" key="1">
    <citation type="submission" date="2016-09" db="EMBL/GenBank/DDBJ databases">
        <title>Aspergillus awamori IFM 58123T.</title>
        <authorList>
            <person name="Kusuya Y."/>
            <person name="Shimizu M."/>
            <person name="Takahashi H."/>
            <person name="Yaguchi T."/>
        </authorList>
    </citation>
    <scope>NUCLEOTIDE SEQUENCE [LARGE SCALE GENOMIC DNA]</scope>
    <source>
        <strain evidence="9 10">IFM 58123</strain>
    </source>
</reference>
<protein>
    <submittedName>
        <fullName evidence="9">Uncharacterized transporter C1039.04</fullName>
    </submittedName>
</protein>
<feature type="region of interest" description="Disordered" evidence="7">
    <location>
        <begin position="1077"/>
        <end position="1105"/>
    </location>
</feature>
<dbReference type="PANTHER" id="PTHR43791:SF75">
    <property type="entry name" value="TRANSPORTER, PUTATIVE (AFU_ORTHOLOGUE AFUA_2G00110)-RELATED"/>
    <property type="match status" value="1"/>
</dbReference>
<feature type="transmembrane region" description="Helical" evidence="8">
    <location>
        <begin position="291"/>
        <end position="309"/>
    </location>
</feature>
<feature type="region of interest" description="Disordered" evidence="7">
    <location>
        <begin position="506"/>
        <end position="552"/>
    </location>
</feature>
<evidence type="ECO:0000256" key="5">
    <source>
        <dbReference type="ARBA" id="ARBA00022989"/>
    </source>
</evidence>
<evidence type="ECO:0000256" key="6">
    <source>
        <dbReference type="ARBA" id="ARBA00023136"/>
    </source>
</evidence>
<evidence type="ECO:0000256" key="7">
    <source>
        <dbReference type="SAM" id="MobiDB-lite"/>
    </source>
</evidence>
<feature type="compositionally biased region" description="Basic and acidic residues" evidence="7">
    <location>
        <begin position="521"/>
        <end position="542"/>
    </location>
</feature>
<feature type="transmembrane region" description="Helical" evidence="8">
    <location>
        <begin position="160"/>
        <end position="180"/>
    </location>
</feature>
<dbReference type="InterPro" id="IPR036259">
    <property type="entry name" value="MFS_trans_sf"/>
</dbReference>
<feature type="transmembrane region" description="Helical" evidence="8">
    <location>
        <begin position="93"/>
        <end position="113"/>
    </location>
</feature>
<evidence type="ECO:0000313" key="10">
    <source>
        <dbReference type="Proteomes" id="UP000286921"/>
    </source>
</evidence>
<evidence type="ECO:0000256" key="8">
    <source>
        <dbReference type="SAM" id="Phobius"/>
    </source>
</evidence>
<dbReference type="FunFam" id="1.20.1250.20:FF:000013">
    <property type="entry name" value="MFS general substrate transporter"/>
    <property type="match status" value="1"/>
</dbReference>
<comment type="similarity">
    <text evidence="2">Belongs to the major facilitator superfamily.</text>
</comment>
<dbReference type="GO" id="GO:0016020">
    <property type="term" value="C:membrane"/>
    <property type="evidence" value="ECO:0007669"/>
    <property type="project" value="UniProtKB-SubCell"/>
</dbReference>
<dbReference type="AlphaFoldDB" id="A0A401L9S8"/>
<name>A0A401L9S8_ASPAW</name>
<dbReference type="InterPro" id="IPR011701">
    <property type="entry name" value="MFS"/>
</dbReference>
<proteinExistence type="inferred from homology"/>
<dbReference type="GO" id="GO:0022857">
    <property type="term" value="F:transmembrane transporter activity"/>
    <property type="evidence" value="ECO:0007669"/>
    <property type="project" value="InterPro"/>
</dbReference>
<sequence length="1168" mass="129378">MNFGMEKLQATLPFMNKCNIGNAKIAGLQESLHLNDSDWSWVLNSFYLCYTVFEWTNLLWRLFPAHYYVAALCICWGAAAMCSGAVHNLGELIVCRCLLGIFEASFGAGAPYFLSLFYQRHELGLRVSVLLGMSPIANCFASALAYGITQIRNGLEPWQYLFLIEGAPTVIISIVVFFFLPDSPGSAWFLDDQQQRDAVGRLTAQDRTAKDRVHWKQVWSGLLDYKNYVHMIIHFCCNYSFAGLSNFLPTLIEDMGYVSVHAQGLTAPPYLGSFVCCLAAAFLSDRLGNRGLVVVGFSTIGLIGYLMLACVHDANADGVRYAGIWLATCGVFPSLAINITWLLNNQGGDSKRGAGMAILAIFGQCSSFVSSSLFPATDAPNYTRGCAAGAGLTGLVVVLGAVLHCKLRLENARRNRLYGRVSREHAIDVTEAGDDDPNFRGVGQEHPKSGLVQYEIGGYLAIAELRLSFSPPTSSPIPASWNANPPDPLAAEHARLNAGAATMELHAKGASRKASGSSTQYEREPCTNETRKNDSPKIDNNLHPEQINTGNELSPSMLETVVSNEQDAMRLLFKAAAQSQPSIEVAAPQCSSIEDNESNYPDALRVWNACRFVRMGWFTAQEAISLIEWFFTHLSPLSPILTDFYATISNQFWLVTQEPFLCCTILLLASRYHILPGRAGRVRSSFIHHRLSQHCQHLLLRVMLGQEKISKAKTRTLGTIEALLLLCEWYPKSLHFPPESDGWDSDLILTNPDVRDPQLDSEHEPSVSVQWQQEVIEPTKRLERMSWMILSAAVALAHELGVFKDNSTLALAENQTRSDSRIYLENLELRRQRLPCLLLIFSNIASTRIGCDSLISLGSSSPSSLLTADAKWWTPMELWVRLMHIFRSITSSYAAILKEARADASVSSLINEKSQELSEWQSSFEAISVEQQSFNDTLFIDYQHVYTILNSIGMQHRLDHQSSQDNTSPCGYTDAVLDGCTQILNRISSLSQRGLLQYMPVRLFFRMASSSIFLLKALALGTTRVRHCLALEALESTIAKLQEVLAEDELHLGGRYAKLLEIVVARLRKSLLDASPFDESPRTAQGKGTSSQHYMGDPNTEALPIRTDSTSPAVQGLDYDCLDLLSDDQWLSLPFDSSMAPFGSLIGDLGVMPDTIDTGLDFLWNLPP</sequence>
<evidence type="ECO:0000256" key="2">
    <source>
        <dbReference type="ARBA" id="ARBA00008335"/>
    </source>
</evidence>
<evidence type="ECO:0000256" key="4">
    <source>
        <dbReference type="ARBA" id="ARBA00022692"/>
    </source>
</evidence>
<feature type="transmembrane region" description="Helical" evidence="8">
    <location>
        <begin position="382"/>
        <end position="405"/>
    </location>
</feature>